<keyword evidence="1 4" id="KW-0349">Heme</keyword>
<dbReference type="EMBL" id="VSDQ01000163">
    <property type="protein sequence ID" value="TYA92373.1"/>
    <property type="molecule type" value="Genomic_DNA"/>
</dbReference>
<evidence type="ECO:0000256" key="2">
    <source>
        <dbReference type="ARBA" id="ARBA00022723"/>
    </source>
</evidence>
<dbReference type="GO" id="GO:0009055">
    <property type="term" value="F:electron transfer activity"/>
    <property type="evidence" value="ECO:0007669"/>
    <property type="project" value="InterPro"/>
</dbReference>
<evidence type="ECO:0000256" key="3">
    <source>
        <dbReference type="ARBA" id="ARBA00023004"/>
    </source>
</evidence>
<comment type="caution">
    <text evidence="6">The sequence shown here is derived from an EMBL/GenBank/DDBJ whole genome shotgun (WGS) entry which is preliminary data.</text>
</comment>
<proteinExistence type="predicted"/>
<dbReference type="SUPFAM" id="SSF48371">
    <property type="entry name" value="ARM repeat"/>
    <property type="match status" value="1"/>
</dbReference>
<keyword evidence="2 4" id="KW-0479">Metal-binding</keyword>
<reference evidence="6 7" key="1">
    <citation type="submission" date="2019-08" db="EMBL/GenBank/DDBJ databases">
        <title>Seonamhaeicola sediminis sp. nov., isolated from marine sediment.</title>
        <authorList>
            <person name="Cao W.R."/>
        </authorList>
    </citation>
    <scope>NUCLEOTIDE SEQUENCE [LARGE SCALE GENOMIC DNA]</scope>
    <source>
        <strain evidence="6 7">B011</strain>
    </source>
</reference>
<dbReference type="InterPro" id="IPR016024">
    <property type="entry name" value="ARM-type_fold"/>
</dbReference>
<dbReference type="PANTHER" id="PTHR33546">
    <property type="entry name" value="LARGE, MULTIFUNCTIONAL SECRETED PROTEIN-RELATED"/>
    <property type="match status" value="1"/>
</dbReference>
<accession>A0A5D0J840</accession>
<dbReference type="InterPro" id="IPR055557">
    <property type="entry name" value="DUF7133"/>
</dbReference>
<keyword evidence="3 4" id="KW-0408">Iron</keyword>
<evidence type="ECO:0000256" key="4">
    <source>
        <dbReference type="PROSITE-ProRule" id="PRU00433"/>
    </source>
</evidence>
<dbReference type="InterPro" id="IPR011041">
    <property type="entry name" value="Quinoprot_gluc/sorb_DH_b-prop"/>
</dbReference>
<dbReference type="InterPro" id="IPR011989">
    <property type="entry name" value="ARM-like"/>
</dbReference>
<dbReference type="AlphaFoldDB" id="A0A5D0J840"/>
<dbReference type="RefSeq" id="WP_148539979.1">
    <property type="nucleotide sequence ID" value="NZ_VSDQ01000163.1"/>
</dbReference>
<evidence type="ECO:0000313" key="6">
    <source>
        <dbReference type="EMBL" id="TYA92373.1"/>
    </source>
</evidence>
<dbReference type="GO" id="GO:0020037">
    <property type="term" value="F:heme binding"/>
    <property type="evidence" value="ECO:0007669"/>
    <property type="project" value="InterPro"/>
</dbReference>
<dbReference type="SUPFAM" id="SSF46626">
    <property type="entry name" value="Cytochrome c"/>
    <property type="match status" value="1"/>
</dbReference>
<name>A0A5D0J840_9FLAO</name>
<dbReference type="Gene3D" id="1.10.760.10">
    <property type="entry name" value="Cytochrome c-like domain"/>
    <property type="match status" value="1"/>
</dbReference>
<gene>
    <name evidence="6" type="ORF">FUA24_02760</name>
</gene>
<dbReference type="Proteomes" id="UP000323930">
    <property type="component" value="Unassembled WGS sequence"/>
</dbReference>
<dbReference type="GO" id="GO:0046872">
    <property type="term" value="F:metal ion binding"/>
    <property type="evidence" value="ECO:0007669"/>
    <property type="project" value="UniProtKB-KW"/>
</dbReference>
<dbReference type="PROSITE" id="PS51257">
    <property type="entry name" value="PROKAR_LIPOPROTEIN"/>
    <property type="match status" value="1"/>
</dbReference>
<dbReference type="OrthoDB" id="9808161at2"/>
<dbReference type="PROSITE" id="PS51007">
    <property type="entry name" value="CYTC"/>
    <property type="match status" value="1"/>
</dbReference>
<feature type="domain" description="Cytochrome c" evidence="5">
    <location>
        <begin position="994"/>
        <end position="1130"/>
    </location>
</feature>
<organism evidence="6 7">
    <name type="scientific">Seonamhaeicola marinus</name>
    <dbReference type="NCBI Taxonomy" id="1912246"/>
    <lineage>
        <taxon>Bacteria</taxon>
        <taxon>Pseudomonadati</taxon>
        <taxon>Bacteroidota</taxon>
        <taxon>Flavobacteriia</taxon>
        <taxon>Flavobacteriales</taxon>
        <taxon>Flavobacteriaceae</taxon>
    </lineage>
</organism>
<dbReference type="SUPFAM" id="SSF50952">
    <property type="entry name" value="Soluble quinoprotein glucose dehydrogenase"/>
    <property type="match status" value="1"/>
</dbReference>
<dbReference type="PANTHER" id="PTHR33546:SF1">
    <property type="entry name" value="LARGE, MULTIFUNCTIONAL SECRETED PROTEIN"/>
    <property type="match status" value="1"/>
</dbReference>
<dbReference type="Gene3D" id="1.25.10.10">
    <property type="entry name" value="Leucine-rich Repeat Variant"/>
    <property type="match status" value="2"/>
</dbReference>
<evidence type="ECO:0000259" key="5">
    <source>
        <dbReference type="PROSITE" id="PS51007"/>
    </source>
</evidence>
<protein>
    <submittedName>
        <fullName evidence="6">C-type cytochrome</fullName>
    </submittedName>
</protein>
<dbReference type="NCBIfam" id="TIGR02603">
    <property type="entry name" value="CxxCH_TIGR02603"/>
    <property type="match status" value="1"/>
</dbReference>
<evidence type="ECO:0000256" key="1">
    <source>
        <dbReference type="ARBA" id="ARBA00022617"/>
    </source>
</evidence>
<dbReference type="InterPro" id="IPR013427">
    <property type="entry name" value="Haem-bd_dom_put"/>
</dbReference>
<evidence type="ECO:0000313" key="7">
    <source>
        <dbReference type="Proteomes" id="UP000323930"/>
    </source>
</evidence>
<sequence>MSFKSELLFISFLLFLFSCNSKPEKPKEIPLTIYEDSLTIKERALETKNKVITKIADGLNLSLWASDSLAPDPVGMDIDDYGNIYLTRTNRQKNSEFDIRGYRNWMTPSISFTSVEDRRAFLHKTFATEKSDSNLWLKDLNNDSIHDWKDFTIEKEEVWKLEDLDNDGLADKSTRIVNDFNTEITDVAGAILVKNDNLYVGAAPDMWKMEDTNNDGVYDEKTSLAHGFAVHIGFSGHGMSGAIEGPDGKIYWGIGDIGANLTDNKGNTYEYPNEGVIVRCNPDGSNFEVFAHGLRNTHEFVFDNYGNIISSDNDGDHKGEDERLVYIVDGSDAGWRINWQFGKYTDPKNNTYKVWMDEKYFKPRWDNQAAHIIPPIASFHSGPTGMAFNPGTGLGKDWLNKFFLVQFSGTPSRSHIWSFDLKQKGAGFELNTDVSILNGVLATGLKFGPDGALYMADWISGWGTKNYGRVWKLDVDKENNDLAEERIETQRLMTLDYTEQSRAELEKLLAYPDMRIRKKAQFELVDRFFGFNSLKRVAKENSNQFARIHAIWGIGQIASKKVEKAKVLLELLSDKDPEIIAQALKVIGDVKYFEAAPQILNLLSHKNARVQFFAAQALGRLKYKDGIEPILNMLAENNDQDVYLRHAGVLALSRIGEVVPVSNLYNNPNKSLRLAAVLVLRQLQSPEISKFLHDSDAYIVTQVARAINDDLSIPNSLPDLAKLLNNKRYKDNEPLLRRCISAALRVGTEKELAMLIQFAKRQDVSNVLRGEALATIATWHNPSVHDRVDGRYRGWVTRDINLVKSNIEKEILSFLDENDPYIIVGISALIKSLNINTHNDALYNKYKNSKSPKVREYTLDALVNLEFSNIENAIKSGMKDKNQNVRSVAIAALKKLNISKNNLPKIVNPIFINGSVSDQQSVLGTLKSLPLENTKPILTNLLKSAKTNKLSNGILLDLFETVESTNNKELINVLNAIKDNTNIVNQYKETLYGGNARRGYNVFNYNSTAQCVRCHSIKGEGGDVGPPLDGIGKVLSREKILEALVDPSARLAPGYGTVILTLDNDQSLIGVLLNETSSEITIKSTEVEPLKIAKSRIKKRENIPSSMPPIGTYIEKRELRDLIEYLSNLKGVKTSH</sequence>
<dbReference type="InterPro" id="IPR011042">
    <property type="entry name" value="6-blade_b-propeller_TolB-like"/>
</dbReference>
<dbReference type="InterPro" id="IPR009056">
    <property type="entry name" value="Cyt_c-like_dom"/>
</dbReference>
<keyword evidence="7" id="KW-1185">Reference proteome</keyword>
<dbReference type="Gene3D" id="2.120.10.30">
    <property type="entry name" value="TolB, C-terminal domain"/>
    <property type="match status" value="1"/>
</dbReference>
<dbReference type="InterPro" id="IPR036909">
    <property type="entry name" value="Cyt_c-like_dom_sf"/>
</dbReference>
<dbReference type="Pfam" id="PF23500">
    <property type="entry name" value="DUF7133"/>
    <property type="match status" value="1"/>
</dbReference>